<dbReference type="EMBL" id="NCKW01006511">
    <property type="protein sequence ID" value="POM71385.1"/>
    <property type="molecule type" value="Genomic_DNA"/>
</dbReference>
<sequence>MHLSYTLLLAIAVTLLGSSSAATAFSRSTGVSAMTSPELTGIGQVIGSEKRSLRYHDNGDRTEKEDEDDNVGEEERTGAISYVTKKLNEMLASVKRAQNGDDGGMVKGFAKMKKAKYNPNNPRTVVDQDKDLKYRQALMEWANNKLK</sequence>
<dbReference type="GO" id="GO:0005576">
    <property type="term" value="C:extracellular region"/>
    <property type="evidence" value="ECO:0007669"/>
    <property type="project" value="UniProtKB-SubCell"/>
</dbReference>
<dbReference type="OrthoDB" id="125999at2759"/>
<dbReference type="AlphaFoldDB" id="A0A2P4Y0P9"/>
<evidence type="ECO:0000256" key="1">
    <source>
        <dbReference type="ARBA" id="ARBA00004613"/>
    </source>
</evidence>
<comment type="function">
    <text evidence="5">Effector that suppresses plant defense responses during pathogen infection.</text>
</comment>
<keyword evidence="8" id="KW-1185">Reference proteome</keyword>
<gene>
    <name evidence="7" type="ORF">PHPALM_12059</name>
</gene>
<evidence type="ECO:0000256" key="6">
    <source>
        <dbReference type="SAM" id="MobiDB-lite"/>
    </source>
</evidence>
<feature type="chain" id="PRO_5028509737" description="RxLR effector protein" evidence="5">
    <location>
        <begin position="22"/>
        <end position="147"/>
    </location>
</feature>
<evidence type="ECO:0000313" key="7">
    <source>
        <dbReference type="EMBL" id="POM71385.1"/>
    </source>
</evidence>
<evidence type="ECO:0000256" key="4">
    <source>
        <dbReference type="ARBA" id="ARBA00022729"/>
    </source>
</evidence>
<comment type="subcellular location">
    <subcellularLocation>
        <location evidence="1 5">Secreted</location>
    </subcellularLocation>
</comment>
<dbReference type="Proteomes" id="UP000237271">
    <property type="component" value="Unassembled WGS sequence"/>
</dbReference>
<evidence type="ECO:0000256" key="5">
    <source>
        <dbReference type="RuleBase" id="RU367124"/>
    </source>
</evidence>
<reference evidence="7 8" key="1">
    <citation type="journal article" date="2017" name="Genome Biol. Evol.">
        <title>Phytophthora megakarya and P. palmivora, closely related causal agents of cacao black pod rot, underwent increases in genome sizes and gene numbers by different mechanisms.</title>
        <authorList>
            <person name="Ali S.S."/>
            <person name="Shao J."/>
            <person name="Lary D.J."/>
            <person name="Kronmiller B."/>
            <person name="Shen D."/>
            <person name="Strem M.D."/>
            <person name="Amoako-Attah I."/>
            <person name="Akrofi A.Y."/>
            <person name="Begoude B.A."/>
            <person name="Ten Hoopen G.M."/>
            <person name="Coulibaly K."/>
            <person name="Kebe B.I."/>
            <person name="Melnick R.L."/>
            <person name="Guiltinan M.J."/>
            <person name="Tyler B.M."/>
            <person name="Meinhardt L.W."/>
            <person name="Bailey B.A."/>
        </authorList>
    </citation>
    <scope>NUCLEOTIDE SEQUENCE [LARGE SCALE GENOMIC DNA]</scope>
    <source>
        <strain evidence="8">sbr112.9</strain>
    </source>
</reference>
<comment type="similarity">
    <text evidence="2 5">Belongs to the RxLR effector family.</text>
</comment>
<dbReference type="InterPro" id="IPR031825">
    <property type="entry name" value="RXLR"/>
</dbReference>
<feature type="region of interest" description="Disordered" evidence="6">
    <location>
        <begin position="50"/>
        <end position="77"/>
    </location>
</feature>
<comment type="domain">
    <text evidence="5">The RxLR-dEER motif acts to carry the protein into the host cell cytoplasm through binding to cell surface phosphatidylinositol-3-phosphate.</text>
</comment>
<evidence type="ECO:0000256" key="2">
    <source>
        <dbReference type="ARBA" id="ARBA00010400"/>
    </source>
</evidence>
<feature type="compositionally biased region" description="Basic and acidic residues" evidence="6">
    <location>
        <begin position="50"/>
        <end position="64"/>
    </location>
</feature>
<dbReference type="Pfam" id="PF16810">
    <property type="entry name" value="RXLR"/>
    <property type="match status" value="1"/>
</dbReference>
<keyword evidence="4 5" id="KW-0732">Signal</keyword>
<comment type="caution">
    <text evidence="7">The sequence shown here is derived from an EMBL/GenBank/DDBJ whole genome shotgun (WGS) entry which is preliminary data.</text>
</comment>
<organism evidence="7 8">
    <name type="scientific">Phytophthora palmivora</name>
    <dbReference type="NCBI Taxonomy" id="4796"/>
    <lineage>
        <taxon>Eukaryota</taxon>
        <taxon>Sar</taxon>
        <taxon>Stramenopiles</taxon>
        <taxon>Oomycota</taxon>
        <taxon>Peronosporomycetes</taxon>
        <taxon>Peronosporales</taxon>
        <taxon>Peronosporaceae</taxon>
        <taxon>Phytophthora</taxon>
    </lineage>
</organism>
<evidence type="ECO:0000256" key="3">
    <source>
        <dbReference type="ARBA" id="ARBA00022525"/>
    </source>
</evidence>
<keyword evidence="3 5" id="KW-0964">Secreted</keyword>
<protein>
    <recommendedName>
        <fullName evidence="5">RxLR effector protein</fullName>
    </recommendedName>
</protein>
<name>A0A2P4Y0P9_9STRA</name>
<accession>A0A2P4Y0P9</accession>
<evidence type="ECO:0000313" key="8">
    <source>
        <dbReference type="Proteomes" id="UP000237271"/>
    </source>
</evidence>
<feature type="signal peptide" evidence="5">
    <location>
        <begin position="1"/>
        <end position="21"/>
    </location>
</feature>
<proteinExistence type="inferred from homology"/>